<dbReference type="SMART" id="SM00129">
    <property type="entry name" value="KISc"/>
    <property type="match status" value="1"/>
</dbReference>
<dbReference type="GO" id="GO:0007018">
    <property type="term" value="P:microtubule-based movement"/>
    <property type="evidence" value="ECO:0007669"/>
    <property type="project" value="InterPro"/>
</dbReference>
<evidence type="ECO:0000256" key="7">
    <source>
        <dbReference type="ARBA" id="ARBA00023212"/>
    </source>
</evidence>
<dbReference type="GO" id="GO:0003777">
    <property type="term" value="F:microtubule motor activity"/>
    <property type="evidence" value="ECO:0007669"/>
    <property type="project" value="InterPro"/>
</dbReference>
<name>A0A137PDS3_CONC2</name>
<dbReference type="Pfam" id="PF00225">
    <property type="entry name" value="Kinesin"/>
    <property type="match status" value="2"/>
</dbReference>
<dbReference type="GO" id="GO:0005524">
    <property type="term" value="F:ATP binding"/>
    <property type="evidence" value="ECO:0007669"/>
    <property type="project" value="UniProtKB-UniRule"/>
</dbReference>
<proteinExistence type="inferred from homology"/>
<evidence type="ECO:0000313" key="13">
    <source>
        <dbReference type="Proteomes" id="UP000070444"/>
    </source>
</evidence>
<dbReference type="EMBL" id="KQ964440">
    <property type="protein sequence ID" value="KXN73149.1"/>
    <property type="molecule type" value="Genomic_DNA"/>
</dbReference>
<dbReference type="InterPro" id="IPR001752">
    <property type="entry name" value="Kinesin_motor_dom"/>
</dbReference>
<keyword evidence="13" id="KW-1185">Reference proteome</keyword>
<evidence type="ECO:0000256" key="8">
    <source>
        <dbReference type="PROSITE-ProRule" id="PRU00283"/>
    </source>
</evidence>
<protein>
    <recommendedName>
        <fullName evidence="9">Kinesin-like protein</fullName>
    </recommendedName>
</protein>
<evidence type="ECO:0000256" key="9">
    <source>
        <dbReference type="RuleBase" id="RU000394"/>
    </source>
</evidence>
<feature type="domain" description="Kinesin motor" evidence="11">
    <location>
        <begin position="1"/>
        <end position="383"/>
    </location>
</feature>
<accession>A0A137PDS3</accession>
<dbReference type="Proteomes" id="UP000070444">
    <property type="component" value="Unassembled WGS sequence"/>
</dbReference>
<dbReference type="PROSITE" id="PS00411">
    <property type="entry name" value="KINESIN_MOTOR_1"/>
    <property type="match status" value="1"/>
</dbReference>
<evidence type="ECO:0000256" key="3">
    <source>
        <dbReference type="ARBA" id="ARBA00022701"/>
    </source>
</evidence>
<dbReference type="InterPro" id="IPR019821">
    <property type="entry name" value="Kinesin_motor_CS"/>
</dbReference>
<dbReference type="AlphaFoldDB" id="A0A137PDS3"/>
<comment type="subcellular location">
    <subcellularLocation>
        <location evidence="1">Cytoplasm</location>
        <location evidence="1">Cytoskeleton</location>
    </subcellularLocation>
</comment>
<dbReference type="Gene3D" id="3.40.850.10">
    <property type="entry name" value="Kinesin motor domain"/>
    <property type="match status" value="1"/>
</dbReference>
<keyword evidence="10" id="KW-0175">Coiled coil</keyword>
<sequence length="384" mass="43468">MIEVSLSNKAFRNIHGIIDKKDNKTTFTTCVVPMLSNVINGGGTGCCFSYGNTSSGKTHTILGYGDELGLYLQAGAKMLELIKGQNLLLQIRFAEVYNDQVFDLLDERKICSIREDYHSEFHIRGEIQKDSQGRVKVNPMKSINVNSIEDLIKVVHQGIRKRAVGCSNVHNQSSRSHAILELEIVDEDLISLRENVLDKEADVVPRGKARDDFKIEYDMKCTTFDKTLGKYVYIGNEQVTEEDREKLRKLEQDFTNVEKELEKARLIVRQKIASQACLGGTFVFIDLAGSEHGKDNIKQQSKKERLEASQINKSLLALKECIRALNRKSSHAPFRDSVLTKYLRKHLVTLNSKSVMITNISPSRFHEKQTVNTLRYAELVASLS</sequence>
<dbReference type="SUPFAM" id="SSF52540">
    <property type="entry name" value="P-loop containing nucleoside triphosphate hydrolases"/>
    <property type="match status" value="1"/>
</dbReference>
<dbReference type="GO" id="GO:0005874">
    <property type="term" value="C:microtubule"/>
    <property type="evidence" value="ECO:0007669"/>
    <property type="project" value="UniProtKB-KW"/>
</dbReference>
<dbReference type="PANTHER" id="PTHR47971:SF8">
    <property type="entry name" value="KINESIN-LIKE PROTEIN"/>
    <property type="match status" value="1"/>
</dbReference>
<evidence type="ECO:0000256" key="2">
    <source>
        <dbReference type="ARBA" id="ARBA00022490"/>
    </source>
</evidence>
<dbReference type="GO" id="GO:0007019">
    <property type="term" value="P:microtubule depolymerization"/>
    <property type="evidence" value="ECO:0007669"/>
    <property type="project" value="TreeGrafter"/>
</dbReference>
<dbReference type="PANTHER" id="PTHR47971">
    <property type="entry name" value="KINESIN-RELATED PROTEIN 6"/>
    <property type="match status" value="1"/>
</dbReference>
<evidence type="ECO:0000256" key="5">
    <source>
        <dbReference type="ARBA" id="ARBA00022840"/>
    </source>
</evidence>
<dbReference type="InterPro" id="IPR027417">
    <property type="entry name" value="P-loop_NTPase"/>
</dbReference>
<dbReference type="PRINTS" id="PR00380">
    <property type="entry name" value="KINESINHEAVY"/>
</dbReference>
<dbReference type="InterPro" id="IPR036961">
    <property type="entry name" value="Kinesin_motor_dom_sf"/>
</dbReference>
<organism evidence="12 13">
    <name type="scientific">Conidiobolus coronatus (strain ATCC 28846 / CBS 209.66 / NRRL 28638)</name>
    <name type="common">Delacroixia coronata</name>
    <dbReference type="NCBI Taxonomy" id="796925"/>
    <lineage>
        <taxon>Eukaryota</taxon>
        <taxon>Fungi</taxon>
        <taxon>Fungi incertae sedis</taxon>
        <taxon>Zoopagomycota</taxon>
        <taxon>Entomophthoromycotina</taxon>
        <taxon>Entomophthoromycetes</taxon>
        <taxon>Entomophthorales</taxon>
        <taxon>Ancylistaceae</taxon>
        <taxon>Conidiobolus</taxon>
    </lineage>
</organism>
<evidence type="ECO:0000256" key="10">
    <source>
        <dbReference type="SAM" id="Coils"/>
    </source>
</evidence>
<keyword evidence="12" id="KW-0378">Hydrolase</keyword>
<dbReference type="OrthoDB" id="3176171at2759"/>
<comment type="similarity">
    <text evidence="8 9">Belongs to the TRAFAC class myosin-kinesin ATPase superfamily. Kinesin family.</text>
</comment>
<dbReference type="InterPro" id="IPR027640">
    <property type="entry name" value="Kinesin-like_fam"/>
</dbReference>
<feature type="binding site" evidence="8">
    <location>
        <begin position="51"/>
        <end position="58"/>
    </location>
    <ligand>
        <name>ATP</name>
        <dbReference type="ChEBI" id="CHEBI:30616"/>
    </ligand>
</feature>
<reference evidence="12 13" key="1">
    <citation type="journal article" date="2015" name="Genome Biol. Evol.">
        <title>Phylogenomic analyses indicate that early fungi evolved digesting cell walls of algal ancestors of land plants.</title>
        <authorList>
            <person name="Chang Y."/>
            <person name="Wang S."/>
            <person name="Sekimoto S."/>
            <person name="Aerts A.L."/>
            <person name="Choi C."/>
            <person name="Clum A."/>
            <person name="LaButti K.M."/>
            <person name="Lindquist E.A."/>
            <person name="Yee Ngan C."/>
            <person name="Ohm R.A."/>
            <person name="Salamov A.A."/>
            <person name="Grigoriev I.V."/>
            <person name="Spatafora J.W."/>
            <person name="Berbee M.L."/>
        </authorList>
    </citation>
    <scope>NUCLEOTIDE SEQUENCE [LARGE SCALE GENOMIC DNA]</scope>
    <source>
        <strain evidence="12 13">NRRL 28638</strain>
    </source>
</reference>
<gene>
    <name evidence="12" type="ORF">CONCODRAFT_36022</name>
</gene>
<dbReference type="GO" id="GO:0008017">
    <property type="term" value="F:microtubule binding"/>
    <property type="evidence" value="ECO:0007669"/>
    <property type="project" value="InterPro"/>
</dbReference>
<dbReference type="STRING" id="796925.A0A137PDS3"/>
<evidence type="ECO:0000313" key="12">
    <source>
        <dbReference type="EMBL" id="KXN73149.1"/>
    </source>
</evidence>
<dbReference type="OMA" id="CKCHIRE"/>
<keyword evidence="4 8" id="KW-0547">Nucleotide-binding</keyword>
<keyword evidence="7" id="KW-0206">Cytoskeleton</keyword>
<dbReference type="PROSITE" id="PS50067">
    <property type="entry name" value="KINESIN_MOTOR_2"/>
    <property type="match status" value="1"/>
</dbReference>
<evidence type="ECO:0000256" key="6">
    <source>
        <dbReference type="ARBA" id="ARBA00023175"/>
    </source>
</evidence>
<feature type="coiled-coil region" evidence="10">
    <location>
        <begin position="240"/>
        <end position="267"/>
    </location>
</feature>
<evidence type="ECO:0000256" key="4">
    <source>
        <dbReference type="ARBA" id="ARBA00022741"/>
    </source>
</evidence>
<evidence type="ECO:0000259" key="11">
    <source>
        <dbReference type="PROSITE" id="PS50067"/>
    </source>
</evidence>
<evidence type="ECO:0000256" key="1">
    <source>
        <dbReference type="ARBA" id="ARBA00004245"/>
    </source>
</evidence>
<dbReference type="GO" id="GO:0016787">
    <property type="term" value="F:hydrolase activity"/>
    <property type="evidence" value="ECO:0007669"/>
    <property type="project" value="UniProtKB-KW"/>
</dbReference>
<keyword evidence="3 9" id="KW-0493">Microtubule</keyword>
<keyword evidence="6 8" id="KW-0505">Motor protein</keyword>
<keyword evidence="2" id="KW-0963">Cytoplasm</keyword>
<keyword evidence="5 8" id="KW-0067">ATP-binding</keyword>